<evidence type="ECO:0000313" key="1">
    <source>
        <dbReference type="EMBL" id="ARJ05424.1"/>
    </source>
</evidence>
<dbReference type="KEGG" id="cphy:B5808_09465"/>
<reference evidence="1 2" key="1">
    <citation type="submission" date="2017-04" db="EMBL/GenBank/DDBJ databases">
        <authorList>
            <person name="Afonso C.L."/>
            <person name="Miller P.J."/>
            <person name="Scott M.A."/>
            <person name="Spackman E."/>
            <person name="Goraichik I."/>
            <person name="Dimitrov K.M."/>
            <person name="Suarez D.L."/>
            <person name="Swayne D.E."/>
        </authorList>
    </citation>
    <scope>NUCLEOTIDE SEQUENCE [LARGE SCALE GENOMIC DNA]</scope>
    <source>
        <strain evidence="2">XA(T)</strain>
    </source>
</reference>
<proteinExistence type="predicted"/>
<dbReference type="STRING" id="1619308.B5808_09465"/>
<gene>
    <name evidence="1" type="ORF">B5808_09465</name>
</gene>
<keyword evidence="2" id="KW-1185">Reference proteome</keyword>
<sequence length="189" mass="20113">MLTSFLLDSRMPRAELMAARIDGDVRSIGSSYLPTDVPSTPELRAASLGLIVPRGVVVEGRAAAWVHGVLPAPSCIVAGRPVSIRPTRGPSSLVIRQVTYPDDDVAHVGTTAVTSAVRTALDLARQESAFDLRLATAVATLLSRAGIDPARARTAVSDRTGMPYRLLVLDRLTAVERLARDLGQPPVTR</sequence>
<evidence type="ECO:0000313" key="2">
    <source>
        <dbReference type="Proteomes" id="UP000192775"/>
    </source>
</evidence>
<dbReference type="RefSeq" id="WP_085019562.1">
    <property type="nucleotide sequence ID" value="NZ_BMHD01000001.1"/>
</dbReference>
<dbReference type="AlphaFoldDB" id="A0A1X9LJR5"/>
<accession>A0A1X9LJR5</accession>
<dbReference type="EMBL" id="CP020715">
    <property type="protein sequence ID" value="ARJ05424.1"/>
    <property type="molecule type" value="Genomic_DNA"/>
</dbReference>
<dbReference type="Proteomes" id="UP000192775">
    <property type="component" value="Chromosome"/>
</dbReference>
<organism evidence="1 2">
    <name type="scientific">Cnuibacter physcomitrellae</name>
    <dbReference type="NCBI Taxonomy" id="1619308"/>
    <lineage>
        <taxon>Bacteria</taxon>
        <taxon>Bacillati</taxon>
        <taxon>Actinomycetota</taxon>
        <taxon>Actinomycetes</taxon>
        <taxon>Micrococcales</taxon>
        <taxon>Microbacteriaceae</taxon>
        <taxon>Cnuibacter</taxon>
    </lineage>
</organism>
<protein>
    <submittedName>
        <fullName evidence="1">Uncharacterized protein</fullName>
    </submittedName>
</protein>
<name>A0A1X9LJR5_9MICO</name>